<comment type="caution">
    <text evidence="1">The sequence shown here is derived from an EMBL/GenBank/DDBJ whole genome shotgun (WGS) entry which is preliminary data.</text>
</comment>
<proteinExistence type="predicted"/>
<gene>
    <name evidence="1" type="ORF">OBE_15680</name>
</gene>
<protein>
    <submittedName>
        <fullName evidence="1">Lipoprotein</fullName>
    </submittedName>
</protein>
<dbReference type="AlphaFoldDB" id="K1S174"/>
<reference evidence="1" key="1">
    <citation type="journal article" date="2013" name="Environ. Microbiol.">
        <title>Microbiota from the distal guts of lean and obese adolescents exhibit partial functional redundancy besides clear differences in community structure.</title>
        <authorList>
            <person name="Ferrer M."/>
            <person name="Ruiz A."/>
            <person name="Lanza F."/>
            <person name="Haange S.B."/>
            <person name="Oberbach A."/>
            <person name="Till H."/>
            <person name="Bargiela R."/>
            <person name="Campoy C."/>
            <person name="Segura M.T."/>
            <person name="Richter M."/>
            <person name="von Bergen M."/>
            <person name="Seifert J."/>
            <person name="Suarez A."/>
        </authorList>
    </citation>
    <scope>NUCLEOTIDE SEQUENCE</scope>
</reference>
<keyword evidence="1" id="KW-0449">Lipoprotein</keyword>
<evidence type="ECO:0000313" key="1">
    <source>
        <dbReference type="EMBL" id="EKC47495.1"/>
    </source>
</evidence>
<name>K1S174_9ZZZZ</name>
<feature type="non-terminal residue" evidence="1">
    <location>
        <position position="1"/>
    </location>
</feature>
<dbReference type="EMBL" id="AJWZ01010772">
    <property type="protein sequence ID" value="EKC47495.1"/>
    <property type="molecule type" value="Genomic_DNA"/>
</dbReference>
<sequence>FYIAFCNKQHPESPIFRPNIEHNTGTNEEEENEAKGIQVRGFTTWSIPANTSKNLSIPLENPEGNPCYFSFEIKLKDSGEVIYKSNMVPPGEKIHKIDISREFSQGDYPIIIHIYTNELETGAEMNSPEMQVTMHVK</sequence>
<organism evidence="1">
    <name type="scientific">human gut metagenome</name>
    <dbReference type="NCBI Taxonomy" id="408170"/>
    <lineage>
        <taxon>unclassified sequences</taxon>
        <taxon>metagenomes</taxon>
        <taxon>organismal metagenomes</taxon>
    </lineage>
</organism>
<accession>K1S174</accession>